<organism evidence="4 5">
    <name type="scientific">Rhododendron simsii</name>
    <name type="common">Sims's rhododendron</name>
    <dbReference type="NCBI Taxonomy" id="118357"/>
    <lineage>
        <taxon>Eukaryota</taxon>
        <taxon>Viridiplantae</taxon>
        <taxon>Streptophyta</taxon>
        <taxon>Embryophyta</taxon>
        <taxon>Tracheophyta</taxon>
        <taxon>Spermatophyta</taxon>
        <taxon>Magnoliopsida</taxon>
        <taxon>eudicotyledons</taxon>
        <taxon>Gunneridae</taxon>
        <taxon>Pentapetalae</taxon>
        <taxon>asterids</taxon>
        <taxon>Ericales</taxon>
        <taxon>Ericaceae</taxon>
        <taxon>Ericoideae</taxon>
        <taxon>Rhodoreae</taxon>
        <taxon>Rhododendron</taxon>
    </lineage>
</organism>
<dbReference type="GO" id="GO:0003729">
    <property type="term" value="F:mRNA binding"/>
    <property type="evidence" value="ECO:0007669"/>
    <property type="project" value="TreeGrafter"/>
</dbReference>
<evidence type="ECO:0000256" key="2">
    <source>
        <dbReference type="ARBA" id="ARBA00022737"/>
    </source>
</evidence>
<proteinExistence type="inferred from homology"/>
<dbReference type="Pfam" id="PF01535">
    <property type="entry name" value="PPR"/>
    <property type="match status" value="1"/>
</dbReference>
<dbReference type="OrthoDB" id="185373at2759"/>
<protein>
    <recommendedName>
        <fullName evidence="6">Pentatricopeptide repeat-containing protein</fullName>
    </recommendedName>
</protein>
<dbReference type="AlphaFoldDB" id="A0A834FWZ1"/>
<dbReference type="InterPro" id="IPR002885">
    <property type="entry name" value="PPR_rpt"/>
</dbReference>
<feature type="repeat" description="PPR" evidence="3">
    <location>
        <begin position="138"/>
        <end position="172"/>
    </location>
</feature>
<evidence type="ECO:0000256" key="1">
    <source>
        <dbReference type="ARBA" id="ARBA00007626"/>
    </source>
</evidence>
<comment type="caution">
    <text evidence="4">The sequence shown here is derived from an EMBL/GenBank/DDBJ whole genome shotgun (WGS) entry which is preliminary data.</text>
</comment>
<dbReference type="EMBL" id="WJXA01000042">
    <property type="protein sequence ID" value="KAF7116816.1"/>
    <property type="molecule type" value="Genomic_DNA"/>
</dbReference>
<accession>A0A834FWZ1</accession>
<evidence type="ECO:0008006" key="6">
    <source>
        <dbReference type="Google" id="ProtNLM"/>
    </source>
</evidence>
<evidence type="ECO:0000256" key="3">
    <source>
        <dbReference type="PROSITE-ProRule" id="PRU00708"/>
    </source>
</evidence>
<feature type="repeat" description="PPR" evidence="3">
    <location>
        <begin position="283"/>
        <end position="317"/>
    </location>
</feature>
<feature type="repeat" description="PPR" evidence="3">
    <location>
        <begin position="248"/>
        <end position="282"/>
    </location>
</feature>
<name>A0A834FWZ1_RHOSS</name>
<keyword evidence="5" id="KW-1185">Reference proteome</keyword>
<dbReference type="Gene3D" id="1.25.40.10">
    <property type="entry name" value="Tetratricopeptide repeat domain"/>
    <property type="match status" value="3"/>
</dbReference>
<evidence type="ECO:0000313" key="5">
    <source>
        <dbReference type="Proteomes" id="UP000626092"/>
    </source>
</evidence>
<feature type="repeat" description="PPR" evidence="3">
    <location>
        <begin position="213"/>
        <end position="247"/>
    </location>
</feature>
<dbReference type="PANTHER" id="PTHR47933:SF24">
    <property type="entry name" value="OS05G0207200 PROTEIN"/>
    <property type="match status" value="1"/>
</dbReference>
<dbReference type="PROSITE" id="PS51375">
    <property type="entry name" value="PPR"/>
    <property type="match status" value="5"/>
</dbReference>
<gene>
    <name evidence="4" type="ORF">RHSIM_RhsimUnG0012600</name>
</gene>
<sequence>MNGKFCSRRFEDSYVDNGQSYLNPNPNKPFHYSLLSYDLIITKLGRAKMFDEMDQILQQLKTETRFNPGEIIFCNIITFYGRARLPDRALHIFNQIPSFRCQRMIKSFNTLLKALLSCREFGKMREVFVSLDWFVAPDTCGYNVLIRAGCLMNDLGSAREVFDEMQKRGVRPDAVTFGTLISGLCADGLCKVNELNLAFKLKDEMLELRVELDSAVFSTLICALFKAGRKGDVVGVLKEMKENGCKPDAVTYNAMIYGYCQEKDFDAAFGVLSEMEKRRCKLDVVCYNVIIGGFCREGKFRKATELFEDMPRRKCAPDVVTYRTLFSGLCDGMQFQEAALILDEIVFKDYSP</sequence>
<evidence type="ECO:0000313" key="4">
    <source>
        <dbReference type="EMBL" id="KAF7116816.1"/>
    </source>
</evidence>
<feature type="repeat" description="PPR" evidence="3">
    <location>
        <begin position="318"/>
        <end position="352"/>
    </location>
</feature>
<reference evidence="4" key="1">
    <citation type="submission" date="2019-11" db="EMBL/GenBank/DDBJ databases">
        <authorList>
            <person name="Liu Y."/>
            <person name="Hou J."/>
            <person name="Li T.-Q."/>
            <person name="Guan C.-H."/>
            <person name="Wu X."/>
            <person name="Wu H.-Z."/>
            <person name="Ling F."/>
            <person name="Zhang R."/>
            <person name="Shi X.-G."/>
            <person name="Ren J.-P."/>
            <person name="Chen E.-F."/>
            <person name="Sun J.-M."/>
        </authorList>
    </citation>
    <scope>NUCLEOTIDE SEQUENCE</scope>
    <source>
        <strain evidence="4">Adult_tree_wgs_1</strain>
        <tissue evidence="4">Leaves</tissue>
    </source>
</reference>
<dbReference type="InterPro" id="IPR011990">
    <property type="entry name" value="TPR-like_helical_dom_sf"/>
</dbReference>
<dbReference type="PANTHER" id="PTHR47933">
    <property type="entry name" value="PENTATRICOPEPTIDE REPEAT-CONTAINING PROTEIN 1, MITOCHONDRIAL"/>
    <property type="match status" value="1"/>
</dbReference>
<keyword evidence="2" id="KW-0677">Repeat</keyword>
<dbReference type="InterPro" id="IPR051240">
    <property type="entry name" value="Mito_RNA-Proc/Resp"/>
</dbReference>
<dbReference type="NCBIfam" id="TIGR00756">
    <property type="entry name" value="PPR"/>
    <property type="match status" value="4"/>
</dbReference>
<dbReference type="Pfam" id="PF13041">
    <property type="entry name" value="PPR_2"/>
    <property type="match status" value="3"/>
</dbReference>
<dbReference type="Proteomes" id="UP000626092">
    <property type="component" value="Unassembled WGS sequence"/>
</dbReference>
<comment type="similarity">
    <text evidence="1">Belongs to the PPR family. P subfamily.</text>
</comment>